<dbReference type="OrthoDB" id="28319at2157"/>
<reference evidence="1" key="4">
    <citation type="journal article" date="2023" name="Microbiol. Resour. Announc.">
        <title>Complete Genome Sequence of Vulcanisaeta souniana Strain IC-059, a Hyperthermophilic Archaeon Isolated from Hot Spring Water in Japan.</title>
        <authorList>
            <person name="Kato S."/>
            <person name="Itoh T."/>
            <person name="Wu L."/>
            <person name="Ma J."/>
            <person name="Ohkuma M."/>
        </authorList>
    </citation>
    <scope>NUCLEOTIDE SEQUENCE</scope>
    <source>
        <strain evidence="1">JCM 11219</strain>
    </source>
</reference>
<dbReference type="Proteomes" id="UP000657075">
    <property type="component" value="Unassembled WGS sequence"/>
</dbReference>
<gene>
    <name evidence="2" type="ORF">GCM10007112_16930</name>
    <name evidence="1" type="ORF">Vsou_01840</name>
</gene>
<dbReference type="Proteomes" id="UP001060771">
    <property type="component" value="Chromosome"/>
</dbReference>
<dbReference type="EMBL" id="BMNM01000007">
    <property type="protein sequence ID" value="GGI80715.1"/>
    <property type="molecule type" value="Genomic_DNA"/>
</dbReference>
<dbReference type="EMBL" id="AP026830">
    <property type="protein sequence ID" value="BDR91091.1"/>
    <property type="molecule type" value="Genomic_DNA"/>
</dbReference>
<evidence type="ECO:0000313" key="1">
    <source>
        <dbReference type="EMBL" id="BDR91091.1"/>
    </source>
</evidence>
<protein>
    <submittedName>
        <fullName evidence="2">Uncharacterized protein</fullName>
    </submittedName>
</protein>
<reference evidence="2" key="2">
    <citation type="submission" date="2020-09" db="EMBL/GenBank/DDBJ databases">
        <authorList>
            <person name="Sun Q."/>
            <person name="Ohkuma M."/>
        </authorList>
    </citation>
    <scope>NUCLEOTIDE SEQUENCE</scope>
    <source>
        <strain evidence="2">JCM 11219</strain>
    </source>
</reference>
<accession>A0A830E2M9</accession>
<organism evidence="2 3">
    <name type="scientific">Vulcanisaeta souniana JCM 11219</name>
    <dbReference type="NCBI Taxonomy" id="1293586"/>
    <lineage>
        <taxon>Archaea</taxon>
        <taxon>Thermoproteota</taxon>
        <taxon>Thermoprotei</taxon>
        <taxon>Thermoproteales</taxon>
        <taxon>Thermoproteaceae</taxon>
        <taxon>Vulcanisaeta</taxon>
    </lineage>
</organism>
<sequence>MQENRNQTKNDGCSGRIIRAMEEFLWALINNGSRDDIILELTQCGDEARPYLTVVNGIDPGNTLSAALSYLQYVRYSRGEITVNKDYLVNINEDLSNPRDAYSIIVDNLAHALRAQDYVTAAFLADLAFIARAYMLCLSNGGDKSCDWLRRSFTVRVLILRSRINNY</sequence>
<reference evidence="2" key="1">
    <citation type="journal article" date="2014" name="Int. J. Syst. Evol. Microbiol.">
        <title>Complete genome sequence of Corynebacterium casei LMG S-19264T (=DSM 44701T), isolated from a smear-ripened cheese.</title>
        <authorList>
            <consortium name="US DOE Joint Genome Institute (JGI-PGF)"/>
            <person name="Walter F."/>
            <person name="Albersmeier A."/>
            <person name="Kalinowski J."/>
            <person name="Ruckert C."/>
        </authorList>
    </citation>
    <scope>NUCLEOTIDE SEQUENCE</scope>
    <source>
        <strain evidence="2">JCM 11219</strain>
    </source>
</reference>
<evidence type="ECO:0000313" key="2">
    <source>
        <dbReference type="EMBL" id="GGI80715.1"/>
    </source>
</evidence>
<dbReference type="AlphaFoldDB" id="A0A830E2M9"/>
<evidence type="ECO:0000313" key="3">
    <source>
        <dbReference type="Proteomes" id="UP000657075"/>
    </source>
</evidence>
<proteinExistence type="predicted"/>
<name>A0A830E2M9_9CREN</name>
<keyword evidence="4" id="KW-1185">Reference proteome</keyword>
<reference evidence="4" key="3">
    <citation type="submission" date="2022-09" db="EMBL/GenBank/DDBJ databases">
        <title>Complete genome sequence of Vulcanisaeta souniana.</title>
        <authorList>
            <person name="Kato S."/>
            <person name="Itoh T."/>
            <person name="Ohkuma M."/>
        </authorList>
    </citation>
    <scope>NUCLEOTIDE SEQUENCE [LARGE SCALE GENOMIC DNA]</scope>
    <source>
        <strain evidence="4">JCM 11219</strain>
    </source>
</reference>
<evidence type="ECO:0000313" key="4">
    <source>
        <dbReference type="Proteomes" id="UP001060771"/>
    </source>
</evidence>